<organism evidence="3 4">
    <name type="scientific">Hufsiella arboris</name>
    <dbReference type="NCBI Taxonomy" id="2695275"/>
    <lineage>
        <taxon>Bacteria</taxon>
        <taxon>Pseudomonadati</taxon>
        <taxon>Bacteroidota</taxon>
        <taxon>Sphingobacteriia</taxon>
        <taxon>Sphingobacteriales</taxon>
        <taxon>Sphingobacteriaceae</taxon>
        <taxon>Hufsiella</taxon>
    </lineage>
</organism>
<evidence type="ECO:0000313" key="3">
    <source>
        <dbReference type="EMBL" id="MXV50327.1"/>
    </source>
</evidence>
<protein>
    <submittedName>
        <fullName evidence="3">Uncharacterized protein</fullName>
    </submittedName>
</protein>
<keyword evidence="4" id="KW-1185">Reference proteome</keyword>
<feature type="compositionally biased region" description="Basic and acidic residues" evidence="1">
    <location>
        <begin position="154"/>
        <end position="164"/>
    </location>
</feature>
<dbReference type="EMBL" id="WVHT01000002">
    <property type="protein sequence ID" value="MXV50327.1"/>
    <property type="molecule type" value="Genomic_DNA"/>
</dbReference>
<dbReference type="RefSeq" id="WP_160843506.1">
    <property type="nucleotide sequence ID" value="NZ_WVHT01000002.1"/>
</dbReference>
<reference evidence="3 4" key="1">
    <citation type="submission" date="2019-11" db="EMBL/GenBank/DDBJ databases">
        <title>Pedobacter sp. HMF7647 Genome sequencing and assembly.</title>
        <authorList>
            <person name="Kang H."/>
            <person name="Kim H."/>
            <person name="Joh K."/>
        </authorList>
    </citation>
    <scope>NUCLEOTIDE SEQUENCE [LARGE SCALE GENOMIC DNA]</scope>
    <source>
        <strain evidence="3 4">HMF7647</strain>
    </source>
</reference>
<dbReference type="AlphaFoldDB" id="A0A7K1Y6Y1"/>
<accession>A0A7K1Y6Y1</accession>
<keyword evidence="2" id="KW-1133">Transmembrane helix</keyword>
<proteinExistence type="predicted"/>
<comment type="caution">
    <text evidence="3">The sequence shown here is derived from an EMBL/GenBank/DDBJ whole genome shotgun (WGS) entry which is preliminary data.</text>
</comment>
<sequence length="164" mass="18140">MNYFDFLASHSKVETVIGLLSFIVAAFLGYLTYQNSIKLKGIAKIISSADTQSKADLATALLNVLPAYKLPDLNQKNGFEIIKLQMEQKSKEFSIRMNILRFGMVLFFVILIAIVFTTYTKFSDQKQGRGPHTSGSQSPAISGNDARVSYGDTTSKDTSIEKIP</sequence>
<keyword evidence="2" id="KW-0472">Membrane</keyword>
<name>A0A7K1Y6Y1_9SPHI</name>
<evidence type="ECO:0000256" key="2">
    <source>
        <dbReference type="SAM" id="Phobius"/>
    </source>
</evidence>
<feature type="transmembrane region" description="Helical" evidence="2">
    <location>
        <begin position="15"/>
        <end position="33"/>
    </location>
</feature>
<dbReference type="Proteomes" id="UP000466586">
    <property type="component" value="Unassembled WGS sequence"/>
</dbReference>
<evidence type="ECO:0000256" key="1">
    <source>
        <dbReference type="SAM" id="MobiDB-lite"/>
    </source>
</evidence>
<feature type="region of interest" description="Disordered" evidence="1">
    <location>
        <begin position="124"/>
        <end position="164"/>
    </location>
</feature>
<evidence type="ECO:0000313" key="4">
    <source>
        <dbReference type="Proteomes" id="UP000466586"/>
    </source>
</evidence>
<keyword evidence="2" id="KW-0812">Transmembrane</keyword>
<gene>
    <name evidence="3" type="ORF">GS399_05030</name>
</gene>
<feature type="transmembrane region" description="Helical" evidence="2">
    <location>
        <begin position="99"/>
        <end position="119"/>
    </location>
</feature>